<feature type="compositionally biased region" description="Low complexity" evidence="7">
    <location>
        <begin position="412"/>
        <end position="426"/>
    </location>
</feature>
<dbReference type="SUPFAM" id="SSF81606">
    <property type="entry name" value="PP2C-like"/>
    <property type="match status" value="1"/>
</dbReference>
<dbReference type="Pfam" id="PF13672">
    <property type="entry name" value="PP2C_2"/>
    <property type="match status" value="1"/>
</dbReference>
<dbReference type="PROSITE" id="PS00107">
    <property type="entry name" value="PROTEIN_KINASE_ATP"/>
    <property type="match status" value="1"/>
</dbReference>
<dbReference type="CDD" id="cd14014">
    <property type="entry name" value="STKc_PknB_like"/>
    <property type="match status" value="1"/>
</dbReference>
<dbReference type="InterPro" id="IPR011009">
    <property type="entry name" value="Kinase-like_dom_sf"/>
</dbReference>
<keyword evidence="5 6" id="KW-0067">ATP-binding</keyword>
<dbReference type="SMART" id="SM00220">
    <property type="entry name" value="S_TKc"/>
    <property type="match status" value="1"/>
</dbReference>
<evidence type="ECO:0000256" key="7">
    <source>
        <dbReference type="SAM" id="MobiDB-lite"/>
    </source>
</evidence>
<evidence type="ECO:0000256" key="4">
    <source>
        <dbReference type="ARBA" id="ARBA00022777"/>
    </source>
</evidence>
<dbReference type="InterPro" id="IPR001932">
    <property type="entry name" value="PPM-type_phosphatase-like_dom"/>
</dbReference>
<proteinExistence type="predicted"/>
<feature type="region of interest" description="Disordered" evidence="7">
    <location>
        <begin position="412"/>
        <end position="439"/>
    </location>
</feature>
<dbReference type="SUPFAM" id="SSF56112">
    <property type="entry name" value="Protein kinase-like (PK-like)"/>
    <property type="match status" value="1"/>
</dbReference>
<dbReference type="Gene3D" id="3.60.40.10">
    <property type="entry name" value="PPM-type phosphatase domain"/>
    <property type="match status" value="1"/>
</dbReference>
<sequence>MAGRYRIETLIGIGGMGSVYRASDTFESQQIALKVLNLAASKMDTDTAIERFRREARYAHQLHHPNIVPVVNFGQDGQLLYITMPLITGGTIKELLRSQNPLPTELAQRYLNELAAAIDAIHQHPQQIIHRDIKPSNLLLNQDDQRLMVADFGIARAMQQEKPLTQRGWSLGTEHYIAPEQEHGKAEPASDIYAMGVVAYQMFTGMLPFQAIIKTHATELPHPSSLNSALPPTLDTVIMQAIDVDPNKRYRTAQEFATALNTALTQQGIWFEPTVAMDEMAETLIATSNENALIRMIIPENPCAQCGRENRHASRFCRYCGHTLSDTSPLVYEACQVGYLSDIGNSAPNNEDMLLVVQGLPLNLAPPPRPFGLFAVADGLRQPQNKQPKGHEASRLAIETIADILLPLLTTPTSTSPHSQSTPQGTQGSGNTPRHLTPPQDTVLAQWMRDAVRQANQVIYHCNADYETTMASTLTLALLYKRQLLIASVGDSRAYHYNAQSELHCLTQDHTIAARQVEANLLKPDEVAQSPKRNQHYRYLGQNYTVIIDLFEYKVAANDLILLCTDGLWHMLSDEQIKKILAQEEDTQKLALLLVEAANSAGGTGNVSAIVIRVQ</sequence>
<dbReference type="Gene3D" id="3.30.200.20">
    <property type="entry name" value="Phosphorylase Kinase, domain 1"/>
    <property type="match status" value="1"/>
</dbReference>
<dbReference type="Gene3D" id="1.10.510.10">
    <property type="entry name" value="Transferase(Phosphotransferase) domain 1"/>
    <property type="match status" value="1"/>
</dbReference>
<comment type="caution">
    <text evidence="10">The sequence shown here is derived from an EMBL/GenBank/DDBJ whole genome shotgun (WGS) entry which is preliminary data.</text>
</comment>
<evidence type="ECO:0000256" key="3">
    <source>
        <dbReference type="ARBA" id="ARBA00022741"/>
    </source>
</evidence>
<dbReference type="InterPro" id="IPR036457">
    <property type="entry name" value="PPM-type-like_dom_sf"/>
</dbReference>
<dbReference type="CDD" id="cd00143">
    <property type="entry name" value="PP2Cc"/>
    <property type="match status" value="1"/>
</dbReference>
<dbReference type="Proteomes" id="UP000322530">
    <property type="component" value="Unassembled WGS sequence"/>
</dbReference>
<dbReference type="PANTHER" id="PTHR43289">
    <property type="entry name" value="MITOGEN-ACTIVATED PROTEIN KINASE KINASE KINASE 20-RELATED"/>
    <property type="match status" value="1"/>
</dbReference>
<feature type="domain" description="Protein kinase" evidence="8">
    <location>
        <begin position="5"/>
        <end position="264"/>
    </location>
</feature>
<dbReference type="EC" id="2.7.11.1" evidence="1"/>
<keyword evidence="3 6" id="KW-0547">Nucleotide-binding</keyword>
<evidence type="ECO:0000313" key="11">
    <source>
        <dbReference type="Proteomes" id="UP000322530"/>
    </source>
</evidence>
<dbReference type="PROSITE" id="PS00108">
    <property type="entry name" value="PROTEIN_KINASE_ST"/>
    <property type="match status" value="1"/>
</dbReference>
<evidence type="ECO:0000256" key="1">
    <source>
        <dbReference type="ARBA" id="ARBA00012513"/>
    </source>
</evidence>
<dbReference type="PROSITE" id="PS51746">
    <property type="entry name" value="PPM_2"/>
    <property type="match status" value="1"/>
</dbReference>
<feature type="domain" description="PPM-type phosphatase" evidence="9">
    <location>
        <begin position="336"/>
        <end position="614"/>
    </location>
</feature>
<dbReference type="SMART" id="SM00332">
    <property type="entry name" value="PP2Cc"/>
    <property type="match status" value="1"/>
</dbReference>
<dbReference type="GO" id="GO:0004674">
    <property type="term" value="F:protein serine/threonine kinase activity"/>
    <property type="evidence" value="ECO:0007669"/>
    <property type="project" value="UniProtKB-EC"/>
</dbReference>
<reference evidence="10 11" key="1">
    <citation type="submission" date="2019-01" db="EMBL/GenBank/DDBJ databases">
        <title>Draft genome sequence of Dictyobacter sp. Uno17.</title>
        <authorList>
            <person name="Wang C.M."/>
            <person name="Zheng Y."/>
            <person name="Sakai Y."/>
            <person name="Abe K."/>
            <person name="Yokota A."/>
            <person name="Yabe S."/>
        </authorList>
    </citation>
    <scope>NUCLEOTIDE SEQUENCE [LARGE SCALE GENOMIC DNA]</scope>
    <source>
        <strain evidence="10 11">Uno17</strain>
    </source>
</reference>
<evidence type="ECO:0000313" key="10">
    <source>
        <dbReference type="EMBL" id="GCF08600.1"/>
    </source>
</evidence>
<organism evidence="10 11">
    <name type="scientific">Dictyobacter arantiisoli</name>
    <dbReference type="NCBI Taxonomy" id="2014874"/>
    <lineage>
        <taxon>Bacteria</taxon>
        <taxon>Bacillati</taxon>
        <taxon>Chloroflexota</taxon>
        <taxon>Ktedonobacteria</taxon>
        <taxon>Ktedonobacterales</taxon>
        <taxon>Dictyobacteraceae</taxon>
        <taxon>Dictyobacter</taxon>
    </lineage>
</organism>
<dbReference type="InterPro" id="IPR000719">
    <property type="entry name" value="Prot_kinase_dom"/>
</dbReference>
<dbReference type="PANTHER" id="PTHR43289:SF6">
    <property type="entry name" value="SERINE_THREONINE-PROTEIN KINASE NEKL-3"/>
    <property type="match status" value="1"/>
</dbReference>
<evidence type="ECO:0000256" key="5">
    <source>
        <dbReference type="ARBA" id="ARBA00022840"/>
    </source>
</evidence>
<keyword evidence="4" id="KW-0418">Kinase</keyword>
<evidence type="ECO:0000256" key="2">
    <source>
        <dbReference type="ARBA" id="ARBA00022679"/>
    </source>
</evidence>
<dbReference type="InterPro" id="IPR008271">
    <property type="entry name" value="Ser/Thr_kinase_AS"/>
</dbReference>
<evidence type="ECO:0000259" key="8">
    <source>
        <dbReference type="PROSITE" id="PS50011"/>
    </source>
</evidence>
<feature type="binding site" evidence="6">
    <location>
        <position position="34"/>
    </location>
    <ligand>
        <name>ATP</name>
        <dbReference type="ChEBI" id="CHEBI:30616"/>
    </ligand>
</feature>
<protein>
    <recommendedName>
        <fullName evidence="1">non-specific serine/threonine protein kinase</fullName>
        <ecNumber evidence="1">2.7.11.1</ecNumber>
    </recommendedName>
</protein>
<keyword evidence="2" id="KW-0808">Transferase</keyword>
<dbReference type="EMBL" id="BIXY01000027">
    <property type="protein sequence ID" value="GCF08600.1"/>
    <property type="molecule type" value="Genomic_DNA"/>
</dbReference>
<dbReference type="GO" id="GO:0005524">
    <property type="term" value="F:ATP binding"/>
    <property type="evidence" value="ECO:0007669"/>
    <property type="project" value="UniProtKB-UniRule"/>
</dbReference>
<accession>A0A5A5TAS0</accession>
<dbReference type="SMART" id="SM00331">
    <property type="entry name" value="PP2C_SIG"/>
    <property type="match status" value="1"/>
</dbReference>
<gene>
    <name evidence="10" type="ORF">KDI_21640</name>
</gene>
<dbReference type="InterPro" id="IPR017441">
    <property type="entry name" value="Protein_kinase_ATP_BS"/>
</dbReference>
<name>A0A5A5TAS0_9CHLR</name>
<evidence type="ECO:0000256" key="6">
    <source>
        <dbReference type="PROSITE-ProRule" id="PRU10141"/>
    </source>
</evidence>
<dbReference type="AlphaFoldDB" id="A0A5A5TAS0"/>
<keyword evidence="11" id="KW-1185">Reference proteome</keyword>
<evidence type="ECO:0000259" key="9">
    <source>
        <dbReference type="PROSITE" id="PS51746"/>
    </source>
</evidence>
<dbReference type="PROSITE" id="PS50011">
    <property type="entry name" value="PROTEIN_KINASE_DOM"/>
    <property type="match status" value="1"/>
</dbReference>
<dbReference type="Pfam" id="PF00069">
    <property type="entry name" value="Pkinase"/>
    <property type="match status" value="1"/>
</dbReference>